<organism evidence="17 18">
    <name type="scientific">Niveibacterium umoris</name>
    <dbReference type="NCBI Taxonomy" id="1193620"/>
    <lineage>
        <taxon>Bacteria</taxon>
        <taxon>Pseudomonadati</taxon>
        <taxon>Pseudomonadota</taxon>
        <taxon>Betaproteobacteria</taxon>
        <taxon>Rhodocyclales</taxon>
        <taxon>Rhodocyclaceae</taxon>
        <taxon>Niveibacterium</taxon>
    </lineage>
</organism>
<dbReference type="InterPro" id="IPR036942">
    <property type="entry name" value="Beta-barrel_TonB_sf"/>
</dbReference>
<proteinExistence type="inferred from homology"/>
<keyword evidence="6 14" id="KW-0732">Signal</keyword>
<dbReference type="PROSITE" id="PS52016">
    <property type="entry name" value="TONB_DEPENDENT_REC_3"/>
    <property type="match status" value="1"/>
</dbReference>
<keyword evidence="3 12" id="KW-0813">Transport</keyword>
<evidence type="ECO:0000256" key="1">
    <source>
        <dbReference type="ARBA" id="ARBA00004571"/>
    </source>
</evidence>
<comment type="subcellular location">
    <subcellularLocation>
        <location evidence="1 12">Cell outer membrane</location>
        <topology evidence="1 12">Multi-pass membrane protein</topology>
    </subcellularLocation>
</comment>
<dbReference type="RefSeq" id="WP_183636273.1">
    <property type="nucleotide sequence ID" value="NZ_BAABLE010000005.1"/>
</dbReference>
<dbReference type="PANTHER" id="PTHR30069:SF53">
    <property type="entry name" value="COLICIN I RECEPTOR-RELATED"/>
    <property type="match status" value="1"/>
</dbReference>
<protein>
    <submittedName>
        <fullName evidence="17">Vitamin B12 transporter</fullName>
    </submittedName>
</protein>
<dbReference type="PROSITE" id="PS51257">
    <property type="entry name" value="PROKAR_LIPOPROTEIN"/>
    <property type="match status" value="1"/>
</dbReference>
<evidence type="ECO:0000256" key="10">
    <source>
        <dbReference type="ARBA" id="ARBA00023170"/>
    </source>
</evidence>
<comment type="caution">
    <text evidence="17">The sequence shown here is derived from an EMBL/GenBank/DDBJ whole genome shotgun (WGS) entry which is preliminary data.</text>
</comment>
<dbReference type="CDD" id="cd01347">
    <property type="entry name" value="ligand_gated_channel"/>
    <property type="match status" value="1"/>
</dbReference>
<evidence type="ECO:0000256" key="12">
    <source>
        <dbReference type="PROSITE-ProRule" id="PRU01360"/>
    </source>
</evidence>
<evidence type="ECO:0000256" key="7">
    <source>
        <dbReference type="ARBA" id="ARBA00023065"/>
    </source>
</evidence>
<keyword evidence="4 12" id="KW-1134">Transmembrane beta strand</keyword>
<evidence type="ECO:0000256" key="14">
    <source>
        <dbReference type="SAM" id="SignalP"/>
    </source>
</evidence>
<feature type="domain" description="TonB-dependent receptor plug" evidence="16">
    <location>
        <begin position="47"/>
        <end position="153"/>
    </location>
</feature>
<dbReference type="InterPro" id="IPR037066">
    <property type="entry name" value="Plug_dom_sf"/>
</dbReference>
<evidence type="ECO:0000256" key="3">
    <source>
        <dbReference type="ARBA" id="ARBA00022448"/>
    </source>
</evidence>
<dbReference type="InterPro" id="IPR000531">
    <property type="entry name" value="Beta-barrel_TonB"/>
</dbReference>
<evidence type="ECO:0000256" key="9">
    <source>
        <dbReference type="ARBA" id="ARBA00023136"/>
    </source>
</evidence>
<comment type="similarity">
    <text evidence="2 12 13">Belongs to the TonB-dependent receptor family.</text>
</comment>
<dbReference type="Gene3D" id="2.40.170.20">
    <property type="entry name" value="TonB-dependent receptor, beta-barrel domain"/>
    <property type="match status" value="1"/>
</dbReference>
<evidence type="ECO:0000256" key="11">
    <source>
        <dbReference type="ARBA" id="ARBA00023237"/>
    </source>
</evidence>
<feature type="chain" id="PRO_5032754145" evidence="14">
    <location>
        <begin position="24"/>
        <end position="609"/>
    </location>
</feature>
<evidence type="ECO:0000259" key="16">
    <source>
        <dbReference type="Pfam" id="PF07715"/>
    </source>
</evidence>
<dbReference type="Pfam" id="PF07715">
    <property type="entry name" value="Plug"/>
    <property type="match status" value="1"/>
</dbReference>
<evidence type="ECO:0000256" key="6">
    <source>
        <dbReference type="ARBA" id="ARBA00022729"/>
    </source>
</evidence>
<dbReference type="InterPro" id="IPR012910">
    <property type="entry name" value="Plug_dom"/>
</dbReference>
<dbReference type="SUPFAM" id="SSF56935">
    <property type="entry name" value="Porins"/>
    <property type="match status" value="1"/>
</dbReference>
<dbReference type="GO" id="GO:0015889">
    <property type="term" value="P:cobalamin transport"/>
    <property type="evidence" value="ECO:0007669"/>
    <property type="project" value="TreeGrafter"/>
</dbReference>
<evidence type="ECO:0000256" key="4">
    <source>
        <dbReference type="ARBA" id="ARBA00022452"/>
    </source>
</evidence>
<keyword evidence="7" id="KW-0406">Ion transport</keyword>
<dbReference type="GO" id="GO:0009279">
    <property type="term" value="C:cell outer membrane"/>
    <property type="evidence" value="ECO:0007669"/>
    <property type="project" value="UniProtKB-SubCell"/>
</dbReference>
<dbReference type="PANTHER" id="PTHR30069">
    <property type="entry name" value="TONB-DEPENDENT OUTER MEMBRANE RECEPTOR"/>
    <property type="match status" value="1"/>
</dbReference>
<dbReference type="Pfam" id="PF00593">
    <property type="entry name" value="TonB_dep_Rec_b-barrel"/>
    <property type="match status" value="1"/>
</dbReference>
<evidence type="ECO:0000313" key="17">
    <source>
        <dbReference type="EMBL" id="MBB4014353.1"/>
    </source>
</evidence>
<keyword evidence="8 13" id="KW-0798">TonB box</keyword>
<gene>
    <name evidence="17" type="ORF">GGR36_003699</name>
</gene>
<dbReference type="InterPro" id="IPR039426">
    <property type="entry name" value="TonB-dep_rcpt-like"/>
</dbReference>
<evidence type="ECO:0000256" key="5">
    <source>
        <dbReference type="ARBA" id="ARBA00022692"/>
    </source>
</evidence>
<dbReference type="EMBL" id="JACIET010000002">
    <property type="protein sequence ID" value="MBB4014353.1"/>
    <property type="molecule type" value="Genomic_DNA"/>
</dbReference>
<dbReference type="Gene3D" id="2.170.130.10">
    <property type="entry name" value="TonB-dependent receptor, plug domain"/>
    <property type="match status" value="1"/>
</dbReference>
<keyword evidence="5 12" id="KW-0812">Transmembrane</keyword>
<evidence type="ECO:0000256" key="8">
    <source>
        <dbReference type="ARBA" id="ARBA00023077"/>
    </source>
</evidence>
<accession>A0A840BNZ9</accession>
<keyword evidence="9 12" id="KW-0472">Membrane</keyword>
<sequence length="609" mass="65914">MKCLWAKPVPAAVMAAFSSACLATPPVAADSRVETIVVTASRQPTRIMDTLADVTVIDREEIARAGSTSVAELLGRQPGLQFYATGGQGKSSGLIVRGASASQSLVLIDGLRVGSATAGGAALEQLALDDIDHIEIVRGPSSALYGADALGGVVQIFTRKAQSPFSADAFAGFGTYGTQEYAAGVAGKGEGLSASLRASHMETSGFSAVSDPAKQPYLYDPDRDGYRRDSISANFGWKIADGHALDVNALHTAGRSWYDAGAGFDAYVDAKVATYGAALRDRFAQNWNSTVRVGRTIDDNRDYSMWNPGGVTFRTEQDQASWQNDVKLGPGSVMLGAEWLRQHALAEGSFDQSRTINALFAGWSAQYGTQRVQLNLRRDDNSQFGAHTTGTVAWGWAFVEDWRVRVSGGTAFRAPSFNDLYYPGYANPNLKAEQGRNIETALAWERGEANASLTAYRNRVSDQIALDETWTPQNIAHAELDGLTLEGANTWGGVELKGSLDWLHAYNPDTDTRLARRAEWQGAVSASYGRDAWRAGAELRYVGARYDDAANKQKLDAYTLVNLFGKWALAPQWQLEARIDNLFDARYETAYGYGTAGFTVFAGLRYATR</sequence>
<dbReference type="AlphaFoldDB" id="A0A840BNZ9"/>
<dbReference type="GO" id="GO:0006811">
    <property type="term" value="P:monoatomic ion transport"/>
    <property type="evidence" value="ECO:0007669"/>
    <property type="project" value="UniProtKB-KW"/>
</dbReference>
<evidence type="ECO:0000256" key="2">
    <source>
        <dbReference type="ARBA" id="ARBA00009810"/>
    </source>
</evidence>
<evidence type="ECO:0000259" key="15">
    <source>
        <dbReference type="Pfam" id="PF00593"/>
    </source>
</evidence>
<keyword evidence="10" id="KW-0675">Receptor</keyword>
<feature type="domain" description="TonB-dependent receptor-like beta-barrel" evidence="15">
    <location>
        <begin position="219"/>
        <end position="582"/>
    </location>
</feature>
<dbReference type="Proteomes" id="UP000561045">
    <property type="component" value="Unassembled WGS sequence"/>
</dbReference>
<feature type="signal peptide" evidence="14">
    <location>
        <begin position="1"/>
        <end position="23"/>
    </location>
</feature>
<name>A0A840BNZ9_9RHOO</name>
<evidence type="ECO:0000256" key="13">
    <source>
        <dbReference type="RuleBase" id="RU003357"/>
    </source>
</evidence>
<keyword evidence="11 12" id="KW-0998">Cell outer membrane</keyword>
<keyword evidence="18" id="KW-1185">Reference proteome</keyword>
<evidence type="ECO:0000313" key="18">
    <source>
        <dbReference type="Proteomes" id="UP000561045"/>
    </source>
</evidence>
<reference evidence="17 18" key="1">
    <citation type="submission" date="2020-08" db="EMBL/GenBank/DDBJ databases">
        <title>Genomic Encyclopedia of Type Strains, Phase IV (KMG-IV): sequencing the most valuable type-strain genomes for metagenomic binning, comparative biology and taxonomic classification.</title>
        <authorList>
            <person name="Goeker M."/>
        </authorList>
    </citation>
    <scope>NUCLEOTIDE SEQUENCE [LARGE SCALE GENOMIC DNA]</scope>
    <source>
        <strain evidence="17 18">DSM 106739</strain>
    </source>
</reference>